<evidence type="ECO:0000256" key="1">
    <source>
        <dbReference type="ARBA" id="ARBA00004651"/>
    </source>
</evidence>
<keyword evidence="6" id="KW-0808">Transferase</keyword>
<feature type="transmembrane region" description="Helical" evidence="14">
    <location>
        <begin position="157"/>
        <end position="176"/>
    </location>
</feature>
<dbReference type="InterPro" id="IPR022791">
    <property type="entry name" value="L-PG_synthase/AglD"/>
</dbReference>
<evidence type="ECO:0000256" key="4">
    <source>
        <dbReference type="ARBA" id="ARBA00021546"/>
    </source>
</evidence>
<evidence type="ECO:0000256" key="7">
    <source>
        <dbReference type="ARBA" id="ARBA00022692"/>
    </source>
</evidence>
<feature type="transmembrane region" description="Helical" evidence="14">
    <location>
        <begin position="318"/>
        <end position="340"/>
    </location>
</feature>
<dbReference type="InterPro" id="IPR024320">
    <property type="entry name" value="LPG_synthase_C"/>
</dbReference>
<dbReference type="Pfam" id="PF03706">
    <property type="entry name" value="LPG_synthase_TM"/>
    <property type="match status" value="1"/>
</dbReference>
<sequence>MIKRFSPRAYWKEALAILVLLLAIVFFRSERKELSAIGPQLKQADLLWVVAGILTSFLFVFFQGGMYRQSFAAIGHRLSFVNAIVLFLKRNFLSVFLPAGGVSALAYTPSRLRKAGYPKMAVRQASGLFAFAGLLTVFIVGLPVVFYAAFRLGAWHNAAAGLLVLLVLILLLAVVARSLKKKGWLYQQLSRRFPRFAPEMEELFAANVHPLKFTGAVIYSVGVELSGILTLLIAMKALGLPASVGAAAIAYIIAVLMMVVSPFLRGLGAVELSMVYFLEQSGYSAAQALSITALYRIFEFWLPLVLGLFAFAWKGKKLFLRVFPVLLTFGLGLVNILSAITPPLHRRLSLLREYLPLDTIHASNLLVLFMGLLLLVTAAFLFRGLRAAWAIALLLSGLSLIGHLTKALDYEEAAMAALTVIVLLITASQYRIRSSLQSLRTGLLTAGICFIAVTLFAFISFYFIDQRHFGVDFTWQQSLEHAGKMFLLLDDPGLQPRTHFGQEFIWLVRIPALATWALLVFFVTRPVFQKQRTAADQRARAIELVRVYGSSSLDHFKLLDDKQQFFSAFCEGLLAYGTAGGFAIVLEGPVCAAENRMDLIGEFEQFCRGQGLKPAYYRVDQDDLGLFAGFKKQKLMLGQEAIVDLQQFSMEGKDRKSLRNGISGLQKKGYVLAVHQPPHSAAMLDQLQRVSDEWLLHFQQEELGFSQGWFDKGQLQEQVIITLAEEAGAVKAFLNCIPDYAEDEITYDLIRKTDDAPGAAMDALIVKLIDYAQGQGKQLLNLGLAPMTGITAPDNTPEQLINLAAQKIKRFRHYQGLRDFKEKYASIWENKYLVYDSDFDLLQLPVALNRVMKRAGQKGTGAGRTDLTP</sequence>
<gene>
    <name evidence="16" type="ORF">P0Y53_14435</name>
</gene>
<feature type="transmembrane region" description="Helical" evidence="14">
    <location>
        <begin position="216"/>
        <end position="235"/>
    </location>
</feature>
<evidence type="ECO:0000256" key="9">
    <source>
        <dbReference type="ARBA" id="ARBA00023098"/>
    </source>
</evidence>
<keyword evidence="8 14" id="KW-1133">Transmembrane helix</keyword>
<dbReference type="EMBL" id="CP119311">
    <property type="protein sequence ID" value="WEK33687.1"/>
    <property type="molecule type" value="Genomic_DNA"/>
</dbReference>
<evidence type="ECO:0000313" key="16">
    <source>
        <dbReference type="EMBL" id="WEK33687.1"/>
    </source>
</evidence>
<dbReference type="InterPro" id="IPR016181">
    <property type="entry name" value="Acyl_CoA_acyltransferase"/>
</dbReference>
<feature type="transmembrane region" description="Helical" evidence="14">
    <location>
        <begin position="442"/>
        <end position="464"/>
    </location>
</feature>
<protein>
    <recommendedName>
        <fullName evidence="4">Phosphatidylglycerol lysyltransferase</fullName>
        <ecNumber evidence="3">2.3.2.3</ecNumber>
    </recommendedName>
    <alternativeName>
        <fullName evidence="12">Lysylphosphatidylglycerol synthase</fullName>
    </alternativeName>
</protein>
<keyword evidence="11" id="KW-0046">Antibiotic resistance</keyword>
<organism evidence="16 17">
    <name type="scientific">Candidatus Pseudobacter hemicellulosilyticus</name>
    <dbReference type="NCBI Taxonomy" id="3121375"/>
    <lineage>
        <taxon>Bacteria</taxon>
        <taxon>Pseudomonadati</taxon>
        <taxon>Bacteroidota</taxon>
        <taxon>Chitinophagia</taxon>
        <taxon>Chitinophagales</taxon>
        <taxon>Chitinophagaceae</taxon>
        <taxon>Pseudobacter</taxon>
    </lineage>
</organism>
<evidence type="ECO:0000256" key="8">
    <source>
        <dbReference type="ARBA" id="ARBA00022989"/>
    </source>
</evidence>
<keyword evidence="7 14" id="KW-0812">Transmembrane</keyword>
<dbReference type="GO" id="GO:0005886">
    <property type="term" value="C:plasma membrane"/>
    <property type="evidence" value="ECO:0007669"/>
    <property type="project" value="UniProtKB-SubCell"/>
</dbReference>
<evidence type="ECO:0000256" key="10">
    <source>
        <dbReference type="ARBA" id="ARBA00023136"/>
    </source>
</evidence>
<dbReference type="Pfam" id="PF09924">
    <property type="entry name" value="LPG_synthase_C"/>
    <property type="match status" value="1"/>
</dbReference>
<evidence type="ECO:0000259" key="15">
    <source>
        <dbReference type="Pfam" id="PF09924"/>
    </source>
</evidence>
<feature type="transmembrane region" description="Helical" evidence="14">
    <location>
        <begin position="504"/>
        <end position="523"/>
    </location>
</feature>
<dbReference type="GO" id="GO:0055091">
    <property type="term" value="P:phospholipid homeostasis"/>
    <property type="evidence" value="ECO:0007669"/>
    <property type="project" value="TreeGrafter"/>
</dbReference>
<feature type="transmembrane region" description="Helical" evidence="14">
    <location>
        <begin position="79"/>
        <end position="107"/>
    </location>
</feature>
<dbReference type="Proteomes" id="UP001220610">
    <property type="component" value="Chromosome"/>
</dbReference>
<comment type="subcellular location">
    <subcellularLocation>
        <location evidence="1">Cell membrane</location>
        <topology evidence="1">Multi-pass membrane protein</topology>
    </subcellularLocation>
</comment>
<keyword evidence="10 14" id="KW-0472">Membrane</keyword>
<evidence type="ECO:0000256" key="3">
    <source>
        <dbReference type="ARBA" id="ARBA00012014"/>
    </source>
</evidence>
<keyword evidence="5" id="KW-1003">Cell membrane</keyword>
<keyword evidence="9" id="KW-0443">Lipid metabolism</keyword>
<evidence type="ECO:0000256" key="6">
    <source>
        <dbReference type="ARBA" id="ARBA00022679"/>
    </source>
</evidence>
<feature type="transmembrane region" description="Helical" evidence="14">
    <location>
        <begin position="127"/>
        <end position="150"/>
    </location>
</feature>
<accession>A0AAJ5WN72</accession>
<evidence type="ECO:0000256" key="2">
    <source>
        <dbReference type="ARBA" id="ARBA00008627"/>
    </source>
</evidence>
<evidence type="ECO:0000256" key="12">
    <source>
        <dbReference type="ARBA" id="ARBA00031899"/>
    </source>
</evidence>
<dbReference type="GO" id="GO:0050071">
    <property type="term" value="F:phosphatidylglycerol lysyltransferase activity"/>
    <property type="evidence" value="ECO:0007669"/>
    <property type="project" value="UniProtKB-EC"/>
</dbReference>
<reference evidence="16" key="1">
    <citation type="submission" date="2023-03" db="EMBL/GenBank/DDBJ databases">
        <title>Andean soil-derived lignocellulolytic bacterial consortium as a source of novel taxa and putative plastic-active enzymes.</title>
        <authorList>
            <person name="Diaz-Garcia L."/>
            <person name="Chuvochina M."/>
            <person name="Feuerriegel G."/>
            <person name="Bunk B."/>
            <person name="Sproer C."/>
            <person name="Streit W.R."/>
            <person name="Rodriguez L.M."/>
            <person name="Overmann J."/>
            <person name="Jimenez D.J."/>
        </authorList>
    </citation>
    <scope>NUCLEOTIDE SEQUENCE</scope>
    <source>
        <strain evidence="16">MAG 7</strain>
    </source>
</reference>
<feature type="transmembrane region" description="Helical" evidence="14">
    <location>
        <begin position="413"/>
        <end position="430"/>
    </location>
</feature>
<feature type="domain" description="Phosphatidylglycerol lysyltransferase C-terminal" evidence="15">
    <location>
        <begin position="545"/>
        <end position="835"/>
    </location>
</feature>
<dbReference type="InterPro" id="IPR051211">
    <property type="entry name" value="PG_lysyltransferase"/>
</dbReference>
<feature type="transmembrane region" description="Helical" evidence="14">
    <location>
        <begin position="47"/>
        <end position="67"/>
    </location>
</feature>
<evidence type="ECO:0000313" key="17">
    <source>
        <dbReference type="Proteomes" id="UP001220610"/>
    </source>
</evidence>
<name>A0AAJ5WN72_9BACT</name>
<comment type="similarity">
    <text evidence="2">Belongs to the LPG synthase family.</text>
</comment>
<feature type="transmembrane region" description="Helical" evidence="14">
    <location>
        <begin position="389"/>
        <end position="407"/>
    </location>
</feature>
<proteinExistence type="inferred from homology"/>
<dbReference type="GO" id="GO:0006629">
    <property type="term" value="P:lipid metabolic process"/>
    <property type="evidence" value="ECO:0007669"/>
    <property type="project" value="UniProtKB-KW"/>
</dbReference>
<evidence type="ECO:0000256" key="5">
    <source>
        <dbReference type="ARBA" id="ARBA00022475"/>
    </source>
</evidence>
<dbReference type="PANTHER" id="PTHR34697">
    <property type="entry name" value="PHOSPHATIDYLGLYCEROL LYSYLTRANSFERASE"/>
    <property type="match status" value="1"/>
</dbReference>
<comment type="catalytic activity">
    <reaction evidence="13">
        <text>L-lysyl-tRNA(Lys) + a 1,2-diacyl-sn-glycero-3-phospho-(1'-sn-glycerol) = a 1,2-diacyl-sn-glycero-3-phospho-1'-(3'-O-L-lysyl)-sn-glycerol + tRNA(Lys)</text>
        <dbReference type="Rhea" id="RHEA:10668"/>
        <dbReference type="Rhea" id="RHEA-COMP:9696"/>
        <dbReference type="Rhea" id="RHEA-COMP:9697"/>
        <dbReference type="ChEBI" id="CHEBI:64716"/>
        <dbReference type="ChEBI" id="CHEBI:75792"/>
        <dbReference type="ChEBI" id="CHEBI:78442"/>
        <dbReference type="ChEBI" id="CHEBI:78529"/>
        <dbReference type="EC" id="2.3.2.3"/>
    </reaction>
</comment>
<dbReference type="EC" id="2.3.2.3" evidence="3"/>
<dbReference type="PANTHER" id="PTHR34697:SF2">
    <property type="entry name" value="PHOSPHATIDYLGLYCEROL LYSYLTRANSFERASE"/>
    <property type="match status" value="1"/>
</dbReference>
<feature type="transmembrane region" description="Helical" evidence="14">
    <location>
        <begin position="242"/>
        <end position="264"/>
    </location>
</feature>
<dbReference type="SUPFAM" id="SSF55729">
    <property type="entry name" value="Acyl-CoA N-acyltransferases (Nat)"/>
    <property type="match status" value="1"/>
</dbReference>
<feature type="transmembrane region" description="Helical" evidence="14">
    <location>
        <begin position="360"/>
        <end position="382"/>
    </location>
</feature>
<evidence type="ECO:0000256" key="14">
    <source>
        <dbReference type="SAM" id="Phobius"/>
    </source>
</evidence>
<evidence type="ECO:0000256" key="13">
    <source>
        <dbReference type="ARBA" id="ARBA00047540"/>
    </source>
</evidence>
<dbReference type="AlphaFoldDB" id="A0AAJ5WN72"/>
<evidence type="ECO:0000256" key="11">
    <source>
        <dbReference type="ARBA" id="ARBA00023251"/>
    </source>
</evidence>
<dbReference type="GO" id="GO:0046677">
    <property type="term" value="P:response to antibiotic"/>
    <property type="evidence" value="ECO:0007669"/>
    <property type="project" value="UniProtKB-KW"/>
</dbReference>
<feature type="transmembrane region" description="Helical" evidence="14">
    <location>
        <begin position="284"/>
        <end position="311"/>
    </location>
</feature>